<dbReference type="SUPFAM" id="SSF53850">
    <property type="entry name" value="Periplasmic binding protein-like II"/>
    <property type="match status" value="1"/>
</dbReference>
<evidence type="ECO:0000256" key="5">
    <source>
        <dbReference type="ARBA" id="ARBA00016506"/>
    </source>
</evidence>
<dbReference type="SMART" id="SM00062">
    <property type="entry name" value="PBPb"/>
    <property type="match status" value="1"/>
</dbReference>
<keyword evidence="6 13" id="KW-0813">Transport</keyword>
<feature type="transmembrane region" description="Helical" evidence="13">
    <location>
        <begin position="294"/>
        <end position="327"/>
    </location>
</feature>
<dbReference type="CDD" id="cd06261">
    <property type="entry name" value="TM_PBP2"/>
    <property type="match status" value="1"/>
</dbReference>
<evidence type="ECO:0000313" key="17">
    <source>
        <dbReference type="Proteomes" id="UP001314181"/>
    </source>
</evidence>
<comment type="caution">
    <text evidence="16">The sequence shown here is derived from an EMBL/GenBank/DDBJ whole genome shotgun (WGS) entry which is preliminary data.</text>
</comment>
<dbReference type="Proteomes" id="UP001314181">
    <property type="component" value="Unassembled WGS sequence"/>
</dbReference>
<dbReference type="PANTHER" id="PTHR30614:SF20">
    <property type="entry name" value="GLUTAMINE TRANSPORT SYSTEM PERMEASE PROTEIN GLNP"/>
    <property type="match status" value="1"/>
</dbReference>
<dbReference type="PANTHER" id="PTHR30614">
    <property type="entry name" value="MEMBRANE COMPONENT OF AMINO ACID ABC TRANSPORTER"/>
    <property type="match status" value="1"/>
</dbReference>
<dbReference type="InterPro" id="IPR000515">
    <property type="entry name" value="MetI-like"/>
</dbReference>
<proteinExistence type="inferred from homology"/>
<evidence type="ECO:0000256" key="10">
    <source>
        <dbReference type="ARBA" id="ARBA00022970"/>
    </source>
</evidence>
<gene>
    <name evidence="16" type="ORF">CAXC1_160009</name>
</gene>
<keyword evidence="9 14" id="KW-0732">Signal</keyword>
<feature type="domain" description="ABC transmembrane type-1" evidence="15">
    <location>
        <begin position="301"/>
        <end position="490"/>
    </location>
</feature>
<dbReference type="Pfam" id="PF00528">
    <property type="entry name" value="BPD_transp_1"/>
    <property type="match status" value="1"/>
</dbReference>
<dbReference type="InterPro" id="IPR018313">
    <property type="entry name" value="SBP_3_CS"/>
</dbReference>
<feature type="transmembrane region" description="Helical" evidence="13">
    <location>
        <begin position="467"/>
        <end position="489"/>
    </location>
</feature>
<dbReference type="InterPro" id="IPR043429">
    <property type="entry name" value="ArtM/GltK/GlnP/TcyL/YhdX-like"/>
</dbReference>
<keyword evidence="17" id="KW-1185">Reference proteome</keyword>
<keyword evidence="12 13" id="KW-0472">Membrane</keyword>
<reference evidence="16 17" key="1">
    <citation type="submission" date="2024-01" db="EMBL/GenBank/DDBJ databases">
        <authorList>
            <person name="Kunselman E."/>
        </authorList>
    </citation>
    <scope>NUCLEOTIDE SEQUENCE [LARGE SCALE GENOMIC DNA]</scope>
    <source>
        <strain evidence="16">2 abalone samples</strain>
    </source>
</reference>
<evidence type="ECO:0000256" key="9">
    <source>
        <dbReference type="ARBA" id="ARBA00022729"/>
    </source>
</evidence>
<evidence type="ECO:0000256" key="7">
    <source>
        <dbReference type="ARBA" id="ARBA00022475"/>
    </source>
</evidence>
<evidence type="ECO:0000256" key="4">
    <source>
        <dbReference type="ARBA" id="ARBA00010333"/>
    </source>
</evidence>
<comment type="similarity">
    <text evidence="4">Belongs to the bacterial solute-binding protein 3 family.</text>
</comment>
<evidence type="ECO:0000256" key="2">
    <source>
        <dbReference type="ARBA" id="ARBA00004429"/>
    </source>
</evidence>
<evidence type="ECO:0000256" key="6">
    <source>
        <dbReference type="ARBA" id="ARBA00022448"/>
    </source>
</evidence>
<keyword evidence="10" id="KW-0029">Amino-acid transport</keyword>
<evidence type="ECO:0000256" key="13">
    <source>
        <dbReference type="RuleBase" id="RU363032"/>
    </source>
</evidence>
<dbReference type="InterPro" id="IPR035906">
    <property type="entry name" value="MetI-like_sf"/>
</dbReference>
<evidence type="ECO:0000313" key="16">
    <source>
        <dbReference type="EMBL" id="CAK8162479.1"/>
    </source>
</evidence>
<keyword evidence="7" id="KW-1003">Cell membrane</keyword>
<keyword evidence="11 13" id="KW-1133">Transmembrane helix</keyword>
<dbReference type="PROSITE" id="PS01039">
    <property type="entry name" value="SBP_BACTERIAL_3"/>
    <property type="match status" value="1"/>
</dbReference>
<dbReference type="SMART" id="SM00079">
    <property type="entry name" value="PBPe"/>
    <property type="match status" value="1"/>
</dbReference>
<feature type="chain" id="PRO_5046967166" description="Putative glutamine transport system permease protein GlnP" evidence="14">
    <location>
        <begin position="29"/>
        <end position="496"/>
    </location>
</feature>
<dbReference type="Gene3D" id="3.40.190.10">
    <property type="entry name" value="Periplasmic binding protein-like II"/>
    <property type="match status" value="2"/>
</dbReference>
<comment type="similarity">
    <text evidence="3">Belongs to the binding-protein-dependent transport system permease family. HisMQ subfamily.</text>
</comment>
<dbReference type="InterPro" id="IPR001320">
    <property type="entry name" value="Iontro_rcpt_C"/>
</dbReference>
<evidence type="ECO:0000256" key="3">
    <source>
        <dbReference type="ARBA" id="ARBA00010072"/>
    </source>
</evidence>
<evidence type="ECO:0000259" key="15">
    <source>
        <dbReference type="PROSITE" id="PS50928"/>
    </source>
</evidence>
<dbReference type="SUPFAM" id="SSF161098">
    <property type="entry name" value="MetI-like"/>
    <property type="match status" value="1"/>
</dbReference>
<evidence type="ECO:0000256" key="11">
    <source>
        <dbReference type="ARBA" id="ARBA00022989"/>
    </source>
</evidence>
<keyword evidence="8 13" id="KW-0812">Transmembrane</keyword>
<evidence type="ECO:0000256" key="8">
    <source>
        <dbReference type="ARBA" id="ARBA00022692"/>
    </source>
</evidence>
<dbReference type="NCBIfam" id="TIGR01726">
    <property type="entry name" value="HEQRo_perm_3TM"/>
    <property type="match status" value="1"/>
</dbReference>
<dbReference type="PROSITE" id="PS50928">
    <property type="entry name" value="ABC_TM1"/>
    <property type="match status" value="1"/>
</dbReference>
<accession>A0ABM9N7A4</accession>
<evidence type="ECO:0000256" key="1">
    <source>
        <dbReference type="ARBA" id="ARBA00003159"/>
    </source>
</evidence>
<evidence type="ECO:0000256" key="14">
    <source>
        <dbReference type="SAM" id="SignalP"/>
    </source>
</evidence>
<dbReference type="EMBL" id="CAWVOK010000007">
    <property type="protein sequence ID" value="CAK8162479.1"/>
    <property type="molecule type" value="Genomic_DNA"/>
</dbReference>
<dbReference type="Gene3D" id="1.10.3720.10">
    <property type="entry name" value="MetI-like"/>
    <property type="match status" value="1"/>
</dbReference>
<sequence>MKYGCVFVLKSRFFAYLFVFLLPFVAQSKTSQYNANYVKCNIRIGDFGGEPLIVGISPDFPPFEFLKNNKLVGFDVDLTLKVAQHIGKDIIFRCLPFSSIVTILSKTQLDMAVSAINITEKRMQNKLLSFSMPYYNSNFGIIFNKYDQKIKWGDVAHIAVQEGTAMEIFLRNYYKNSIILTFPNNNLAVQALKSGLVNFVLLEWEQAKGYVNSYKKFSLSMVEGGGNYVFAFPSVPPLINIVNNAIKKLNDSGVIDYLSNKWFINDKCMPDIDRDSTSILNNQQKNNIYYLDTIYYIFNGVWVTIFYALISIIGGLLLGCSLALVAVLSPRVIKLFISFYISVFRGTPLLLQLGIIYFTLPNITGSIPVWVAGILSLSLNSSAYMASIVQGGIVNFDPGQLEAADSLNLSTVQKYRDIVLPQIFRHSAPSFINEVIDLIKESAIISVIGGGEIMHRANTIGIEHYNYFFPLAVAGIFYYTLSILTLLLIKITNKKV</sequence>
<dbReference type="Pfam" id="PF00497">
    <property type="entry name" value="SBP_bac_3"/>
    <property type="match status" value="1"/>
</dbReference>
<organism evidence="16 17">
    <name type="scientific">Candidatus Xenohaliotis californiensis</name>
    <dbReference type="NCBI Taxonomy" id="84677"/>
    <lineage>
        <taxon>Bacteria</taxon>
        <taxon>Pseudomonadati</taxon>
        <taxon>Pseudomonadota</taxon>
        <taxon>Alphaproteobacteria</taxon>
        <taxon>Rickettsiales</taxon>
        <taxon>Anaplasmataceae</taxon>
        <taxon>Candidatus Xenohaliotis</taxon>
    </lineage>
</organism>
<evidence type="ECO:0000256" key="12">
    <source>
        <dbReference type="ARBA" id="ARBA00023136"/>
    </source>
</evidence>
<name>A0ABM9N7A4_9RICK</name>
<dbReference type="InterPro" id="IPR001638">
    <property type="entry name" value="Solute-binding_3/MltF_N"/>
</dbReference>
<protein>
    <recommendedName>
        <fullName evidence="5">Putative glutamine transport system permease protein GlnP</fullName>
    </recommendedName>
</protein>
<comment type="subcellular location">
    <subcellularLocation>
        <location evidence="2">Cell inner membrane</location>
        <topology evidence="2">Multi-pass membrane protein</topology>
    </subcellularLocation>
    <subcellularLocation>
        <location evidence="13">Cell membrane</location>
        <topology evidence="13">Multi-pass membrane protein</topology>
    </subcellularLocation>
</comment>
<dbReference type="InterPro" id="IPR010065">
    <property type="entry name" value="AA_ABC_transptr_permease_3TM"/>
</dbReference>
<feature type="signal peptide" evidence="14">
    <location>
        <begin position="1"/>
        <end position="28"/>
    </location>
</feature>
<comment type="function">
    <text evidence="1">Part of the binding-protein-dependent transport system for glutamine; probably responsible for the translocation of the substrate across the membrane.</text>
</comment>